<dbReference type="Pfam" id="PF22178">
    <property type="entry name" value="Gp5_trimer_C"/>
    <property type="match status" value="1"/>
</dbReference>
<gene>
    <name evidence="4" type="ORF">BE04_24705</name>
</gene>
<proteinExistence type="inferred from homology"/>
<comment type="caution">
    <text evidence="4">The sequence shown here is derived from an EMBL/GenBank/DDBJ whole genome shotgun (WGS) entry which is preliminary data.</text>
</comment>
<dbReference type="Pfam" id="PF04717">
    <property type="entry name" value="Phage_base_V"/>
    <property type="match status" value="1"/>
</dbReference>
<dbReference type="Proteomes" id="UP000075604">
    <property type="component" value="Unassembled WGS sequence"/>
</dbReference>
<feature type="domain" description="Gp5/Type VI secretion system Vgr C-terminal trimerisation" evidence="3">
    <location>
        <begin position="451"/>
        <end position="560"/>
    </location>
</feature>
<sequence>MPIIELSVGGTRLSVRRASGRFALSELFSLEVSAAADDPPAAADLLGAPFELTLHDAFERALCVRGVVVRVQRVPGESGASFALSLAPEVAPLAVGRDSRVFQDLSCVEVVKQVFTAAALPADHVRWAVSGSYPKRAYCVQYRESDWDFVARLLAEEGIHFWFDFTAEATMLVFSDDSTAAPEIEDGAAVPFHDDDVLRATRDSVIRVRRAATLAPDAVRLRDYSFKKPRLKLESTAGAGAHELYDFPGRFAAPREGERLAKTRIESLRARCVSTSGETSSARLRPGLVFELTDHPVEAVNGRLLITSVAFTAWEARTQEDEIEAPLRQEWTAIPATVPFRPARERVTAGPSGPQTGVVVGAPGEEIHADESGRIRVQFYWDREGKRDDKASTWMRVGQFALGGSMVLPRLGWDVLVHHHEGDIDAPLVLSHLYDGQHPVPYALPANKTRSAWQTATTPGGGSTNELRFEDKAGQEEMFINASKDMNVVTGDKKGEKIGNNYKHKIGSNREVKIGSNLVHGVAAKQDVTIGASESLTVSGSRSMTVNGSETASIGGSRSVTTTSGLTYEAKGGRSLTVGSTLLAAAAMEHNRTAVGTMSVTVGGSAIVASATGIENTTGGAAAETVGGAKIQLGASGCETSVKGVAAETVGGAYVIAAGGNAAESATGPLAVTVGGAFLANAPSIEVEADDEISFRVGGSSLVIKSGSIEVKGPTLASPGAVIDKKAGNIRHN</sequence>
<dbReference type="EMBL" id="JELX01004211">
    <property type="protein sequence ID" value="KYF49760.1"/>
    <property type="molecule type" value="Genomic_DNA"/>
</dbReference>
<dbReference type="InterPro" id="IPR054030">
    <property type="entry name" value="Gp5_Vgr_C"/>
</dbReference>
<dbReference type="InterPro" id="IPR006533">
    <property type="entry name" value="T6SS_Vgr_RhsGE"/>
</dbReference>
<dbReference type="Gene3D" id="2.40.50.230">
    <property type="entry name" value="Gp5 N-terminal domain"/>
    <property type="match status" value="1"/>
</dbReference>
<dbReference type="SUPFAM" id="SSF69255">
    <property type="entry name" value="gp5 N-terminal domain-like"/>
    <property type="match status" value="1"/>
</dbReference>
<protein>
    <submittedName>
        <fullName evidence="4">Uncharacterized protein</fullName>
    </submittedName>
</protein>
<dbReference type="NCBIfam" id="TIGR01646">
    <property type="entry name" value="vgr_GE"/>
    <property type="match status" value="1"/>
</dbReference>
<organism evidence="4 5">
    <name type="scientific">Sorangium cellulosum</name>
    <name type="common">Polyangium cellulosum</name>
    <dbReference type="NCBI Taxonomy" id="56"/>
    <lineage>
        <taxon>Bacteria</taxon>
        <taxon>Pseudomonadati</taxon>
        <taxon>Myxococcota</taxon>
        <taxon>Polyangia</taxon>
        <taxon>Polyangiales</taxon>
        <taxon>Polyangiaceae</taxon>
        <taxon>Sorangium</taxon>
    </lineage>
</organism>
<dbReference type="SUPFAM" id="SSF69349">
    <property type="entry name" value="Phage fibre proteins"/>
    <property type="match status" value="2"/>
</dbReference>
<dbReference type="Gene3D" id="4.10.220.110">
    <property type="match status" value="1"/>
</dbReference>
<dbReference type="InterPro" id="IPR006531">
    <property type="entry name" value="Gp5/Vgr_OB"/>
</dbReference>
<evidence type="ECO:0000256" key="1">
    <source>
        <dbReference type="ARBA" id="ARBA00005558"/>
    </source>
</evidence>
<dbReference type="Gene3D" id="3.55.50.10">
    <property type="entry name" value="Baseplate protein-like domains"/>
    <property type="match status" value="1"/>
</dbReference>
<feature type="domain" description="Gp5/Type VI secretion system Vgr protein OB-fold" evidence="2">
    <location>
        <begin position="368"/>
        <end position="434"/>
    </location>
</feature>
<evidence type="ECO:0000259" key="2">
    <source>
        <dbReference type="Pfam" id="PF04717"/>
    </source>
</evidence>
<reference evidence="4 5" key="1">
    <citation type="submission" date="2014-02" db="EMBL/GenBank/DDBJ databases">
        <title>The small core and large imbalanced accessory genome model reveals a collaborative survival strategy of Sorangium cellulosum strains in nature.</title>
        <authorList>
            <person name="Han K."/>
            <person name="Peng R."/>
            <person name="Blom J."/>
            <person name="Li Y.-Z."/>
        </authorList>
    </citation>
    <scope>NUCLEOTIDE SEQUENCE [LARGE SCALE GENOMIC DNA]</scope>
    <source>
        <strain evidence="4 5">So0157-18</strain>
    </source>
</reference>
<dbReference type="Gene3D" id="2.30.110.50">
    <property type="match status" value="1"/>
</dbReference>
<evidence type="ECO:0000313" key="5">
    <source>
        <dbReference type="Proteomes" id="UP000075604"/>
    </source>
</evidence>
<accession>A0A150P2S0</accession>
<evidence type="ECO:0000259" key="3">
    <source>
        <dbReference type="Pfam" id="PF22178"/>
    </source>
</evidence>
<dbReference type="NCBIfam" id="TIGR03361">
    <property type="entry name" value="VI_Rhs_Vgr"/>
    <property type="match status" value="1"/>
</dbReference>
<comment type="similarity">
    <text evidence="1">Belongs to the VgrG protein family.</text>
</comment>
<dbReference type="SUPFAM" id="SSF69279">
    <property type="entry name" value="Phage tail proteins"/>
    <property type="match status" value="2"/>
</dbReference>
<dbReference type="Pfam" id="PF05954">
    <property type="entry name" value="Phage_GPD"/>
    <property type="match status" value="1"/>
</dbReference>
<dbReference type="InterPro" id="IPR037026">
    <property type="entry name" value="Vgr_OB-fold_dom_sf"/>
</dbReference>
<evidence type="ECO:0000313" key="4">
    <source>
        <dbReference type="EMBL" id="KYF49760.1"/>
    </source>
</evidence>
<dbReference type="InterPro" id="IPR017847">
    <property type="entry name" value="T6SS_RhsGE_Vgr_subset"/>
</dbReference>
<dbReference type="AlphaFoldDB" id="A0A150P2S0"/>
<name>A0A150P2S0_SORCE</name>